<evidence type="ECO:0000256" key="1">
    <source>
        <dbReference type="ARBA" id="ARBA00022679"/>
    </source>
</evidence>
<dbReference type="Pfam" id="PF20085">
    <property type="entry name" value="TGL"/>
    <property type="match status" value="1"/>
</dbReference>
<keyword evidence="1 4" id="KW-0808">Transferase</keyword>
<dbReference type="EC" id="2.3.2.13" evidence="4"/>
<keyword evidence="2" id="KW-0749">Sporulation</keyword>
<dbReference type="GO" id="GO:0030435">
    <property type="term" value="P:sporulation resulting in formation of a cellular spore"/>
    <property type="evidence" value="ECO:0007669"/>
    <property type="project" value="UniProtKB-KW"/>
</dbReference>
<keyword evidence="3 4" id="KW-0012">Acyltransferase</keyword>
<dbReference type="Proteomes" id="UP000789845">
    <property type="component" value="Unassembled WGS sequence"/>
</dbReference>
<evidence type="ECO:0000256" key="2">
    <source>
        <dbReference type="ARBA" id="ARBA00022969"/>
    </source>
</evidence>
<dbReference type="GO" id="GO:0003810">
    <property type="term" value="F:protein-glutamine gamma-glutamyltransferase activity"/>
    <property type="evidence" value="ECO:0007669"/>
    <property type="project" value="UniProtKB-EC"/>
</dbReference>
<dbReference type="NCBIfam" id="NF002869">
    <property type="entry name" value="PRK03187.1"/>
    <property type="match status" value="1"/>
</dbReference>
<dbReference type="HAMAP" id="MF_00727">
    <property type="entry name" value="Tgl"/>
    <property type="match status" value="1"/>
</dbReference>
<organism evidence="4 5">
    <name type="scientific">Pseudoneobacillus rhizosphaerae</name>
    <dbReference type="NCBI Taxonomy" id="2880968"/>
    <lineage>
        <taxon>Bacteria</taxon>
        <taxon>Bacillati</taxon>
        <taxon>Bacillota</taxon>
        <taxon>Bacilli</taxon>
        <taxon>Bacillales</taxon>
        <taxon>Bacillaceae</taxon>
        <taxon>Pseudoneobacillus</taxon>
    </lineage>
</organism>
<comment type="caution">
    <text evidence="4">The sequence shown here is derived from an EMBL/GenBank/DDBJ whole genome shotgun (WGS) entry which is preliminary data.</text>
</comment>
<reference evidence="4" key="1">
    <citation type="submission" date="2021-10" db="EMBL/GenBank/DDBJ databases">
        <authorList>
            <person name="Criscuolo A."/>
        </authorList>
    </citation>
    <scope>NUCLEOTIDE SEQUENCE</scope>
    <source>
        <strain evidence="4">CIP111885</strain>
    </source>
</reference>
<name>A0A9C7G8P0_9BACI</name>
<protein>
    <submittedName>
        <fullName evidence="4">Protein-glutamine gamma-glutamyltransferase</fullName>
        <ecNumber evidence="4">2.3.2.13</ecNumber>
    </submittedName>
</protein>
<sequence length="246" mass="28431">MIQILGKPLQKTDLWESESIEGTIIKRMNEAKLIYSYQNLDELIFELNVRKNIIDSAKEMKKGKAKFNIFKNARGNPQYWQVSNVGVFQLRLGAKPSDAIRDIFVNSSLYTFECATAIVMIYYYALLKIIGDTSFNAIFQNLFLYSWHLASDYKIYTFFGKFLVPGDVVYIDNPDVDPKKYWWRGQNVIDLGDGTFFGHGFGIRTTEEMIELLNEKRMPGSKMSAYLTNLITRPSFKDLVFLRSLA</sequence>
<gene>
    <name evidence="4" type="primary">tgl</name>
    <name evidence="4" type="ORF">NEOCIP111885_01320</name>
</gene>
<evidence type="ECO:0000313" key="4">
    <source>
        <dbReference type="EMBL" id="CAG9607628.1"/>
    </source>
</evidence>
<dbReference type="AlphaFoldDB" id="A0A9C7G8P0"/>
<keyword evidence="5" id="KW-1185">Reference proteome</keyword>
<dbReference type="EMBL" id="CAKJTG010000006">
    <property type="protein sequence ID" value="CAG9607628.1"/>
    <property type="molecule type" value="Genomic_DNA"/>
</dbReference>
<evidence type="ECO:0000313" key="5">
    <source>
        <dbReference type="Proteomes" id="UP000789845"/>
    </source>
</evidence>
<accession>A0A9C7G8P0</accession>
<dbReference type="InterPro" id="IPR020916">
    <property type="entry name" value="Gln_gamma-glutamylTfrase_bac"/>
</dbReference>
<evidence type="ECO:0000256" key="3">
    <source>
        <dbReference type="ARBA" id="ARBA00023315"/>
    </source>
</evidence>
<proteinExistence type="inferred from homology"/>
<dbReference type="RefSeq" id="WP_230495894.1">
    <property type="nucleotide sequence ID" value="NZ_CAKJTG010000006.1"/>
</dbReference>